<feature type="compositionally biased region" description="Basic and acidic residues" evidence="1">
    <location>
        <begin position="1451"/>
        <end position="1463"/>
    </location>
</feature>
<feature type="compositionally biased region" description="Basic and acidic residues" evidence="1">
    <location>
        <begin position="1429"/>
        <end position="1443"/>
    </location>
</feature>
<feature type="transmembrane region" description="Helical" evidence="2">
    <location>
        <begin position="210"/>
        <end position="229"/>
    </location>
</feature>
<keyword evidence="2" id="KW-0812">Transmembrane</keyword>
<feature type="compositionally biased region" description="Basic and acidic residues" evidence="1">
    <location>
        <begin position="1400"/>
        <end position="1418"/>
    </location>
</feature>
<dbReference type="InterPro" id="IPR056997">
    <property type="entry name" value="CBM_AftD"/>
</dbReference>
<evidence type="ECO:0000256" key="2">
    <source>
        <dbReference type="SAM" id="Phobius"/>
    </source>
</evidence>
<keyword evidence="2" id="KW-0472">Membrane</keyword>
<dbReference type="Proteomes" id="UP000635606">
    <property type="component" value="Unassembled WGS sequence"/>
</dbReference>
<dbReference type="PROSITE" id="PS50022">
    <property type="entry name" value="FA58C_3"/>
    <property type="match status" value="1"/>
</dbReference>
<dbReference type="InterPro" id="IPR021798">
    <property type="entry name" value="AftD_N"/>
</dbReference>
<dbReference type="InterPro" id="IPR000421">
    <property type="entry name" value="FA58C"/>
</dbReference>
<dbReference type="Gene3D" id="2.60.120.260">
    <property type="entry name" value="Galactose-binding domain-like"/>
    <property type="match status" value="1"/>
</dbReference>
<dbReference type="GO" id="GO:0016740">
    <property type="term" value="F:transferase activity"/>
    <property type="evidence" value="ECO:0007669"/>
    <property type="project" value="InterPro"/>
</dbReference>
<feature type="domain" description="F5/8 type C" evidence="3">
    <location>
        <begin position="709"/>
        <end position="797"/>
    </location>
</feature>
<dbReference type="Pfam" id="PF24607">
    <property type="entry name" value="CBM_AftD"/>
    <property type="match status" value="1"/>
</dbReference>
<feature type="transmembrane region" description="Helical" evidence="2">
    <location>
        <begin position="170"/>
        <end position="198"/>
    </location>
</feature>
<comment type="caution">
    <text evidence="4">The sequence shown here is derived from an EMBL/GenBank/DDBJ whole genome shotgun (WGS) entry which is preliminary data.</text>
</comment>
<feature type="transmembrane region" description="Helical" evidence="2">
    <location>
        <begin position="1336"/>
        <end position="1356"/>
    </location>
</feature>
<feature type="region of interest" description="Disordered" evidence="1">
    <location>
        <begin position="1388"/>
        <end position="1496"/>
    </location>
</feature>
<feature type="transmembrane region" description="Helical" evidence="2">
    <location>
        <begin position="315"/>
        <end position="335"/>
    </location>
</feature>
<evidence type="ECO:0000259" key="3">
    <source>
        <dbReference type="PROSITE" id="PS50022"/>
    </source>
</evidence>
<feature type="transmembrane region" description="Helical" evidence="2">
    <location>
        <begin position="289"/>
        <end position="308"/>
    </location>
</feature>
<protein>
    <submittedName>
        <fullName evidence="4">Coagulation factor 5/8 type</fullName>
    </submittedName>
</protein>
<dbReference type="InterPro" id="IPR008979">
    <property type="entry name" value="Galactose-bd-like_sf"/>
</dbReference>
<feature type="transmembrane region" description="Helical" evidence="2">
    <location>
        <begin position="96"/>
        <end position="116"/>
    </location>
</feature>
<feature type="transmembrane region" description="Helical" evidence="2">
    <location>
        <begin position="1299"/>
        <end position="1324"/>
    </location>
</feature>
<dbReference type="EMBL" id="BOPH01000043">
    <property type="protein sequence ID" value="GIJ68591.1"/>
    <property type="molecule type" value="Genomic_DNA"/>
</dbReference>
<reference evidence="4" key="1">
    <citation type="submission" date="2021-01" db="EMBL/GenBank/DDBJ databases">
        <title>Whole genome shotgun sequence of Virgisporangium ochraceum NBRC 16418.</title>
        <authorList>
            <person name="Komaki H."/>
            <person name="Tamura T."/>
        </authorList>
    </citation>
    <scope>NUCLEOTIDE SEQUENCE</scope>
    <source>
        <strain evidence="4">NBRC 16418</strain>
    </source>
</reference>
<feature type="transmembrane region" description="Helical" evidence="2">
    <location>
        <begin position="137"/>
        <end position="158"/>
    </location>
</feature>
<organism evidence="4 5">
    <name type="scientific">Virgisporangium ochraceum</name>
    <dbReference type="NCBI Taxonomy" id="65505"/>
    <lineage>
        <taxon>Bacteria</taxon>
        <taxon>Bacillati</taxon>
        <taxon>Actinomycetota</taxon>
        <taxon>Actinomycetes</taxon>
        <taxon>Micromonosporales</taxon>
        <taxon>Micromonosporaceae</taxon>
        <taxon>Virgisporangium</taxon>
    </lineage>
</organism>
<accession>A0A8J4EBD2</accession>
<dbReference type="Pfam" id="PF00754">
    <property type="entry name" value="F5_F8_type_C"/>
    <property type="match status" value="1"/>
</dbReference>
<dbReference type="RefSeq" id="WP_203928529.1">
    <property type="nucleotide sequence ID" value="NZ_BOPH01000043.1"/>
</dbReference>
<feature type="transmembrane region" description="Helical" evidence="2">
    <location>
        <begin position="363"/>
        <end position="383"/>
    </location>
</feature>
<proteinExistence type="predicted"/>
<dbReference type="SUPFAM" id="SSF49785">
    <property type="entry name" value="Galactose-binding domain-like"/>
    <property type="match status" value="1"/>
</dbReference>
<keyword evidence="2" id="KW-1133">Transmembrane helix</keyword>
<gene>
    <name evidence="4" type="ORF">Voc01_035080</name>
</gene>
<evidence type="ECO:0000313" key="5">
    <source>
        <dbReference type="Proteomes" id="UP000635606"/>
    </source>
</evidence>
<name>A0A8J4EBD2_9ACTN</name>
<keyword evidence="5" id="KW-1185">Reference proteome</keyword>
<feature type="transmembrane region" description="Helical" evidence="2">
    <location>
        <begin position="1363"/>
        <end position="1386"/>
    </location>
</feature>
<evidence type="ECO:0000256" key="1">
    <source>
        <dbReference type="SAM" id="MobiDB-lite"/>
    </source>
</evidence>
<feature type="transmembrane region" description="Helical" evidence="2">
    <location>
        <begin position="410"/>
        <end position="435"/>
    </location>
</feature>
<feature type="transmembrane region" description="Helical" evidence="2">
    <location>
        <begin position="1258"/>
        <end position="1278"/>
    </location>
</feature>
<dbReference type="Pfam" id="PF11847">
    <property type="entry name" value="GT-C_AftD"/>
    <property type="match status" value="1"/>
</dbReference>
<evidence type="ECO:0000313" key="4">
    <source>
        <dbReference type="EMBL" id="GIJ68591.1"/>
    </source>
</evidence>
<sequence length="1496" mass="159568">MSRVREAVRRNPSTVGCLFALVLVSFVQRPGRVTFDTKLDLAVNPTGFMERSLHLWNPMATSGELQNQAYGYLFPMGPFFAVGQALGVPMWVTQRLWGALLLCLAFGGVMLLTRKLGIGNPVSQHLGALAYALAPRMLTEIGPVSAEMLPAALLPWVLLPLVHPRHPRRAAALSGIAVLCIGGVNAAIVVMVMVLPGLWMLTRRFTRRHLALTAWWVVAVTGAVLWWLLPLFLLGRYSLPFLSFVESSTNTTGVVSLFQAVRGTNQWVAYVVEGEPWWPAGFMLIDNPVLMAATAVVAAVGLAGLAARGLPERRFLVLSLLTGVAMLTVGFVGSLDSPFSNVARDLLDGPLAPLRNVHKIEPVLRLPIALGLAHALTLLPAVVRTKAFQTKAHRRWGIGIRSIRVPERNVPAPAVATAVMAVLIVVVAAPAWLFALRPGPGWSDLPGYWRQAAGWLENQDRQARTLLVPGTGFGLYTWGRTVDEPIQPLAGAPWALRSQVPLGSAGNTRFLDTVEQVLASGQGSPGLSKYLARNGYRFVLLRNDIDRSRPDTPPIAVLRQALQRSGGLTLAKAFGPTRAPADWQRSPVDDGELPPQAIEIYEVQHDIPLARTVPMDEVAAVSGGPESMLPLLEQGAITYDRPAVLAGDLPPDAQRWQGPFLVTDGLRSRERNVGLVRDNLSHTLTATEQARQDRPTLDILPVAGTEHLTTAEYQGVRAVNASTAESFADSVVGIDPSRLPFSAIDGDIATAWHSASANGPQGQWLEVTLDTPRKIQRVGLRWVEDVRVGWRVTRFRITTDRGSIDHNVRLGNDITYAAPDGLTTTVRVTVLDVFGGNTTGDVGISELSLPGIAMRRALRVPSDQSTASGAPTYVFTRGPEARPACYESPDINPGTVRCDVNLARSGEEPQGLDRLFRTPRDARYGLSLTAVPKPRGPAPLLPGSMIVGASSWLAGDTRVTPLAAVDGDPTTAWLADLGDGAPTLRLQWQGQRTLDRITVRFPGRPVGSRPHGIELRTPAGTRIAFLRADGSATFPAVTTDRVDIVVTGYEPRLVDRRGGGRAEATVGFAEVDLPALADLRKPVPADTRFEVPCGYGPSVEIDGVRLPTSVSGTLAEYHDRTPLPVRICDLFAADQLDLSAGEHHLRVNPSESFLGQDAVLRPTGDAATAPGSGAAAVDAPTQRATTVQRWEDTERRVRVAAGPRALLVVPENANAGWRATLDGRPLTATRVDGWQQAWEVPEGAGGVVVLTFTPDGTYRSGLALGAGAVLLVVVLAVVPPLRRRWSAPDRATGPGRSAAIVFALAVLVLATAIAGVLGVVLVLAGALLRQLYPRSLGWVVLGGAGVAGVVAVAGRLSGHGQDWAYGWVAQAAMLVAVCAGVAAAAVPVPGTPDPDAADPDTPRTDTPRLDDQAEHDEQAGDGGGGAGDGGDRPVEPPRDKADLQDDPEPDREDRPHVAARDAGEQQQLGNGKQRPGEREQPQDDGLPAVSGTADDR</sequence>